<dbReference type="InterPro" id="IPR051533">
    <property type="entry name" value="WaaL-like"/>
</dbReference>
<evidence type="ECO:0000313" key="7">
    <source>
        <dbReference type="EMBL" id="AFZ19336.1"/>
    </source>
</evidence>
<feature type="transmembrane region" description="Helical" evidence="5">
    <location>
        <begin position="6"/>
        <end position="27"/>
    </location>
</feature>
<dbReference type="RefSeq" id="WP_015183477.1">
    <property type="nucleotide sequence ID" value="NC_019738.1"/>
</dbReference>
<name>K9WHQ2_9CYAN</name>
<feature type="transmembrane region" description="Helical" evidence="5">
    <location>
        <begin position="39"/>
        <end position="58"/>
    </location>
</feature>
<accession>K9WHQ2</accession>
<dbReference type="InterPro" id="IPR007016">
    <property type="entry name" value="O-antigen_ligase-rel_domated"/>
</dbReference>
<feature type="transmembrane region" description="Helical" evidence="5">
    <location>
        <begin position="109"/>
        <end position="133"/>
    </location>
</feature>
<keyword evidence="4 5" id="KW-0472">Membrane</keyword>
<evidence type="ECO:0000259" key="6">
    <source>
        <dbReference type="Pfam" id="PF04932"/>
    </source>
</evidence>
<evidence type="ECO:0000256" key="1">
    <source>
        <dbReference type="ARBA" id="ARBA00004141"/>
    </source>
</evidence>
<proteinExistence type="predicted"/>
<feature type="transmembrane region" description="Helical" evidence="5">
    <location>
        <begin position="70"/>
        <end position="97"/>
    </location>
</feature>
<evidence type="ECO:0000256" key="4">
    <source>
        <dbReference type="ARBA" id="ARBA00023136"/>
    </source>
</evidence>
<evidence type="ECO:0000256" key="2">
    <source>
        <dbReference type="ARBA" id="ARBA00022692"/>
    </source>
</evidence>
<dbReference type="KEGG" id="mic:Mic7113_3612"/>
<evidence type="ECO:0000256" key="3">
    <source>
        <dbReference type="ARBA" id="ARBA00022989"/>
    </source>
</evidence>
<dbReference type="AlphaFoldDB" id="K9WHQ2"/>
<sequence length="465" mass="52473">MKEIILSSPIILFFLVGIAIVYFLIIFNYTGRNKKLTEAIEMLFFGMLLISIAGSTGATLSPFDKLHPRALMLITTTIPTIAAQIGFYSIIFCIIVSRLRYTLRNYIRVLADIFVKAPFFSLFLLLAALSVFWSNDISLTLKTVLVLLEVTIFAIYFGKQYSWTEIYRFWRWVNIILAIICIFYAVKENQSDWHGVLGHKNQFSFFMAQTAVLWLMHAFYAPKQRRRSLAFVVISFIGLINGNSGASKVLTVVLLSLWGYFGFVKRLKVQWAFVSVILFMIVSICVSIIVTENLKFIVVDTLNKDMTLTGRTDFWPIIVDKINQRPILGYGLSGFWQPWRGAGDPGGDIIVAKTQFQPAHSHNGFLDLGLELGWLGVALFVCSFFNNIAKSVVYLGKARLPEAGLPLLLLTYTLMTNLTETGLVGITSIWFWYVVTTVRLTLDTSGKGDSATKRTVYPEILPLTS</sequence>
<dbReference type="STRING" id="1173027.Mic7113_3612"/>
<dbReference type="HOGENOM" id="CLU_039809_2_0_3"/>
<keyword evidence="2 5" id="KW-0812">Transmembrane</keyword>
<keyword evidence="8" id="KW-1185">Reference proteome</keyword>
<keyword evidence="7" id="KW-0436">Ligase</keyword>
<feature type="transmembrane region" description="Helical" evidence="5">
    <location>
        <begin position="407"/>
        <end position="433"/>
    </location>
</feature>
<dbReference type="OrthoDB" id="4391260at2"/>
<dbReference type="PANTHER" id="PTHR37422:SF17">
    <property type="entry name" value="O-ANTIGEN LIGASE"/>
    <property type="match status" value="1"/>
</dbReference>
<feature type="transmembrane region" description="Helical" evidence="5">
    <location>
        <begin position="139"/>
        <end position="157"/>
    </location>
</feature>
<gene>
    <name evidence="7" type="ORF">Mic7113_3612</name>
</gene>
<comment type="subcellular location">
    <subcellularLocation>
        <location evidence="1">Membrane</location>
        <topology evidence="1">Multi-pass membrane protein</topology>
    </subcellularLocation>
</comment>
<feature type="transmembrane region" description="Helical" evidence="5">
    <location>
        <begin position="271"/>
        <end position="290"/>
    </location>
</feature>
<feature type="transmembrane region" description="Helical" evidence="5">
    <location>
        <begin position="202"/>
        <end position="221"/>
    </location>
</feature>
<evidence type="ECO:0000313" key="8">
    <source>
        <dbReference type="Proteomes" id="UP000010471"/>
    </source>
</evidence>
<keyword evidence="3 5" id="KW-1133">Transmembrane helix</keyword>
<reference evidence="7 8" key="1">
    <citation type="submission" date="2012-06" db="EMBL/GenBank/DDBJ databases">
        <title>Finished chromosome of genome of Microcoleus sp. PCC 7113.</title>
        <authorList>
            <consortium name="US DOE Joint Genome Institute"/>
            <person name="Gugger M."/>
            <person name="Coursin T."/>
            <person name="Rippka R."/>
            <person name="Tandeau De Marsac N."/>
            <person name="Huntemann M."/>
            <person name="Wei C.-L."/>
            <person name="Han J."/>
            <person name="Detter J.C."/>
            <person name="Han C."/>
            <person name="Tapia R."/>
            <person name="Chen A."/>
            <person name="Kyrpides N."/>
            <person name="Mavromatis K."/>
            <person name="Markowitz V."/>
            <person name="Szeto E."/>
            <person name="Ivanova N."/>
            <person name="Pagani I."/>
            <person name="Pati A."/>
            <person name="Goodwin L."/>
            <person name="Nordberg H.P."/>
            <person name="Cantor M.N."/>
            <person name="Hua S.X."/>
            <person name="Woyke T."/>
            <person name="Kerfeld C.A."/>
        </authorList>
    </citation>
    <scope>NUCLEOTIDE SEQUENCE [LARGE SCALE GENOMIC DNA]</scope>
    <source>
        <strain evidence="7 8">PCC 7113</strain>
    </source>
</reference>
<dbReference type="eggNOG" id="COG3307">
    <property type="taxonomic scope" value="Bacteria"/>
</dbReference>
<dbReference type="Pfam" id="PF04932">
    <property type="entry name" value="Wzy_C"/>
    <property type="match status" value="1"/>
</dbReference>
<organism evidence="7 8">
    <name type="scientific">Allocoleopsis franciscana PCC 7113</name>
    <dbReference type="NCBI Taxonomy" id="1173027"/>
    <lineage>
        <taxon>Bacteria</taxon>
        <taxon>Bacillati</taxon>
        <taxon>Cyanobacteriota</taxon>
        <taxon>Cyanophyceae</taxon>
        <taxon>Coleofasciculales</taxon>
        <taxon>Coleofasciculaceae</taxon>
        <taxon>Allocoleopsis</taxon>
        <taxon>Allocoleopsis franciscana</taxon>
    </lineage>
</organism>
<feature type="transmembrane region" description="Helical" evidence="5">
    <location>
        <begin position="169"/>
        <end position="186"/>
    </location>
</feature>
<dbReference type="GO" id="GO:0016020">
    <property type="term" value="C:membrane"/>
    <property type="evidence" value="ECO:0007669"/>
    <property type="project" value="UniProtKB-SubCell"/>
</dbReference>
<dbReference type="PANTHER" id="PTHR37422">
    <property type="entry name" value="TEICHURONIC ACID BIOSYNTHESIS PROTEIN TUAE"/>
    <property type="match status" value="1"/>
</dbReference>
<feature type="domain" description="O-antigen ligase-related" evidence="6">
    <location>
        <begin position="231"/>
        <end position="381"/>
    </location>
</feature>
<protein>
    <submittedName>
        <fullName evidence="7">Lipid A core-O-antigen ligase-like enyme</fullName>
    </submittedName>
</protein>
<feature type="transmembrane region" description="Helical" evidence="5">
    <location>
        <begin position="372"/>
        <end position="395"/>
    </location>
</feature>
<dbReference type="Proteomes" id="UP000010471">
    <property type="component" value="Chromosome"/>
</dbReference>
<dbReference type="GO" id="GO:0016874">
    <property type="term" value="F:ligase activity"/>
    <property type="evidence" value="ECO:0007669"/>
    <property type="project" value="UniProtKB-KW"/>
</dbReference>
<dbReference type="EMBL" id="CP003630">
    <property type="protein sequence ID" value="AFZ19336.1"/>
    <property type="molecule type" value="Genomic_DNA"/>
</dbReference>
<feature type="transmembrane region" description="Helical" evidence="5">
    <location>
        <begin position="228"/>
        <end position="243"/>
    </location>
</feature>
<evidence type="ECO:0000256" key="5">
    <source>
        <dbReference type="SAM" id="Phobius"/>
    </source>
</evidence>